<dbReference type="EMBL" id="JASBAO010000001">
    <property type="protein sequence ID" value="MDI2091646.1"/>
    <property type="molecule type" value="Genomic_DNA"/>
</dbReference>
<feature type="transmembrane region" description="Helical" evidence="1">
    <location>
        <begin position="48"/>
        <end position="68"/>
    </location>
</feature>
<evidence type="ECO:0000256" key="1">
    <source>
        <dbReference type="SAM" id="Phobius"/>
    </source>
</evidence>
<dbReference type="InterPro" id="IPR046897">
    <property type="entry name" value="ABC-3C_MC6"/>
</dbReference>
<dbReference type="Proteomes" id="UP001431634">
    <property type="component" value="Unassembled WGS sequence"/>
</dbReference>
<name>A0ABT6Q520_9PROT</name>
<protein>
    <submittedName>
        <fullName evidence="2">Uncharacterized protein</fullName>
    </submittedName>
</protein>
<dbReference type="RefSeq" id="WP_281448735.1">
    <property type="nucleotide sequence ID" value="NZ_JASBAO010000001.1"/>
</dbReference>
<sequence>MILPTKHITNERSLLGVGADIIAIIQKRPETISSIWNKIRQKKKKTPISYRWFILSLDLLYIMGAIKIEQGLIRLASKC</sequence>
<keyword evidence="1" id="KW-0472">Membrane</keyword>
<dbReference type="Pfam" id="PF20293">
    <property type="entry name" value="MC6"/>
    <property type="match status" value="1"/>
</dbReference>
<accession>A0ABT6Q520</accession>
<keyword evidence="1" id="KW-1133">Transmembrane helix</keyword>
<keyword evidence="3" id="KW-1185">Reference proteome</keyword>
<evidence type="ECO:0000313" key="2">
    <source>
        <dbReference type="EMBL" id="MDI2091646.1"/>
    </source>
</evidence>
<organism evidence="2 3">
    <name type="scientific">Commensalibacter oyaizuii</name>
    <dbReference type="NCBI Taxonomy" id="3043873"/>
    <lineage>
        <taxon>Bacteria</taxon>
        <taxon>Pseudomonadati</taxon>
        <taxon>Pseudomonadota</taxon>
        <taxon>Alphaproteobacteria</taxon>
        <taxon>Acetobacterales</taxon>
        <taxon>Acetobacteraceae</taxon>
    </lineage>
</organism>
<keyword evidence="1" id="KW-0812">Transmembrane</keyword>
<gene>
    <name evidence="2" type="ORF">QJV27_09750</name>
</gene>
<evidence type="ECO:0000313" key="3">
    <source>
        <dbReference type="Proteomes" id="UP001431634"/>
    </source>
</evidence>
<comment type="caution">
    <text evidence="2">The sequence shown here is derived from an EMBL/GenBank/DDBJ whole genome shotgun (WGS) entry which is preliminary data.</text>
</comment>
<proteinExistence type="predicted"/>
<reference evidence="2" key="1">
    <citation type="submission" date="2023-05" db="EMBL/GenBank/DDBJ databases">
        <title>Whole genome sequence of Commensalibacter sp.</title>
        <authorList>
            <person name="Charoenyingcharoen P."/>
            <person name="Yukphan P."/>
        </authorList>
    </citation>
    <scope>NUCLEOTIDE SEQUENCE</scope>
    <source>
        <strain evidence="2">TBRC 16381</strain>
    </source>
</reference>